<feature type="domain" description="SWIM-type" evidence="3">
    <location>
        <begin position="88"/>
        <end position="122"/>
    </location>
</feature>
<evidence type="ECO:0000259" key="3">
    <source>
        <dbReference type="PROSITE" id="PS50966"/>
    </source>
</evidence>
<evidence type="ECO:0000256" key="1">
    <source>
        <dbReference type="PROSITE-ProRule" id="PRU00325"/>
    </source>
</evidence>
<dbReference type="PROSITE" id="PS50966">
    <property type="entry name" value="ZF_SWIM"/>
    <property type="match status" value="1"/>
</dbReference>
<proteinExistence type="inferred from homology"/>
<keyword evidence="5" id="KW-1185">Reference proteome</keyword>
<dbReference type="InterPro" id="IPR031052">
    <property type="entry name" value="FHY3/FAR1"/>
</dbReference>
<dbReference type="Proteomes" id="UP001497516">
    <property type="component" value="Chromosome 8"/>
</dbReference>
<reference evidence="4 5" key="1">
    <citation type="submission" date="2024-04" db="EMBL/GenBank/DDBJ databases">
        <authorList>
            <person name="Fracassetti M."/>
        </authorList>
    </citation>
    <scope>NUCLEOTIDE SEQUENCE [LARGE SCALE GENOMIC DNA]</scope>
</reference>
<comment type="similarity">
    <text evidence="2">Belongs to the FHY3/FAR1 family.</text>
</comment>
<sequence>MLKEKREIERLSDYNAINRRRYVSLSRSPLAIEAANTLAPNVFTCLQKEHVKVHEYKIRKGVVDLALDISNFLVFKLKVGERVDERIVRVHFPTTKLECECRLYNCVGYPCVHILKVMDFLSSAGYESMRTLPDHFHLPRWRKDVKENVVRALRAGSLSGEELSPTGNQSERYREISGKLHDFVVLADGLDDEVYDRCFELVNKFLASLQATWSKRRAH</sequence>
<evidence type="ECO:0000313" key="5">
    <source>
        <dbReference type="Proteomes" id="UP001497516"/>
    </source>
</evidence>
<evidence type="ECO:0000256" key="2">
    <source>
        <dbReference type="RuleBase" id="RU367018"/>
    </source>
</evidence>
<evidence type="ECO:0000313" key="4">
    <source>
        <dbReference type="EMBL" id="CAL1407226.1"/>
    </source>
</evidence>
<dbReference type="GO" id="GO:0008270">
    <property type="term" value="F:zinc ion binding"/>
    <property type="evidence" value="ECO:0007669"/>
    <property type="project" value="UniProtKB-UniRule"/>
</dbReference>
<dbReference type="PANTHER" id="PTHR31669">
    <property type="entry name" value="PROTEIN FAR1-RELATED SEQUENCE 10-RELATED"/>
    <property type="match status" value="1"/>
</dbReference>
<dbReference type="GO" id="GO:0005634">
    <property type="term" value="C:nucleus"/>
    <property type="evidence" value="ECO:0007669"/>
    <property type="project" value="UniProtKB-SubCell"/>
</dbReference>
<protein>
    <recommendedName>
        <fullName evidence="2">Protein FAR1-RELATED SEQUENCE</fullName>
    </recommendedName>
</protein>
<name>A0AAV2G983_9ROSI</name>
<gene>
    <name evidence="4" type="ORF">LTRI10_LOCUS46905</name>
</gene>
<dbReference type="InterPro" id="IPR007527">
    <property type="entry name" value="Znf_SWIM"/>
</dbReference>
<comment type="function">
    <text evidence="2">Putative transcription activator involved in regulating light control of development.</text>
</comment>
<dbReference type="GO" id="GO:0006355">
    <property type="term" value="P:regulation of DNA-templated transcription"/>
    <property type="evidence" value="ECO:0007669"/>
    <property type="project" value="UniProtKB-UniRule"/>
</dbReference>
<organism evidence="4 5">
    <name type="scientific">Linum trigynum</name>
    <dbReference type="NCBI Taxonomy" id="586398"/>
    <lineage>
        <taxon>Eukaryota</taxon>
        <taxon>Viridiplantae</taxon>
        <taxon>Streptophyta</taxon>
        <taxon>Embryophyta</taxon>
        <taxon>Tracheophyta</taxon>
        <taxon>Spermatophyta</taxon>
        <taxon>Magnoliopsida</taxon>
        <taxon>eudicotyledons</taxon>
        <taxon>Gunneridae</taxon>
        <taxon>Pentapetalae</taxon>
        <taxon>rosids</taxon>
        <taxon>fabids</taxon>
        <taxon>Malpighiales</taxon>
        <taxon>Linaceae</taxon>
        <taxon>Linum</taxon>
    </lineage>
</organism>
<dbReference type="AlphaFoldDB" id="A0AAV2G983"/>
<dbReference type="EMBL" id="OZ034821">
    <property type="protein sequence ID" value="CAL1407226.1"/>
    <property type="molecule type" value="Genomic_DNA"/>
</dbReference>
<comment type="subcellular location">
    <subcellularLocation>
        <location evidence="2">Nucleus</location>
    </subcellularLocation>
</comment>
<keyword evidence="2" id="KW-0539">Nucleus</keyword>
<accession>A0AAV2G983</accession>
<keyword evidence="2" id="KW-0479">Metal-binding</keyword>
<keyword evidence="2" id="KW-0862">Zinc</keyword>
<dbReference type="PANTHER" id="PTHR31669:SF251">
    <property type="entry name" value="PROTEIN FAR1-RELATED SEQUENCE"/>
    <property type="match status" value="1"/>
</dbReference>
<keyword evidence="1 2" id="KW-0863">Zinc-finger</keyword>